<comment type="similarity">
    <text evidence="3 11">Belongs to the TRAP-beta family.</text>
</comment>
<comment type="subunit">
    <text evidence="11">Heterotetramer of TRAP-alpha, TRAP-beta, TRAP-delta and TRAP-gamma.</text>
</comment>
<dbReference type="AlphaFoldDB" id="A0AAN7UXC2"/>
<protein>
    <recommendedName>
        <fullName evidence="4 11">Translocon-associated protein subunit beta</fullName>
        <shortName evidence="11">TRAP-beta</shortName>
    </recommendedName>
    <alternativeName>
        <fullName evidence="11">Signal sequence receptor subunit beta</fullName>
    </alternativeName>
</protein>
<feature type="chain" id="PRO_5042919407" description="Translocon-associated protein subunit beta" evidence="13">
    <location>
        <begin position="19"/>
        <end position="192"/>
    </location>
</feature>
<keyword evidence="9 11" id="KW-0472">Membrane</keyword>
<evidence type="ECO:0000256" key="13">
    <source>
        <dbReference type="SAM" id="SignalP"/>
    </source>
</evidence>
<evidence type="ECO:0000256" key="2">
    <source>
        <dbReference type="ARBA" id="ARBA00004115"/>
    </source>
</evidence>
<evidence type="ECO:0000256" key="9">
    <source>
        <dbReference type="ARBA" id="ARBA00023136"/>
    </source>
</evidence>
<dbReference type="EMBL" id="JAVRBK010000009">
    <property type="protein sequence ID" value="KAK5639300.1"/>
    <property type="molecule type" value="Genomic_DNA"/>
</dbReference>
<evidence type="ECO:0000313" key="14">
    <source>
        <dbReference type="EMBL" id="KAK5639300.1"/>
    </source>
</evidence>
<dbReference type="Proteomes" id="UP001329430">
    <property type="component" value="Chromosome 9"/>
</dbReference>
<evidence type="ECO:0000256" key="6">
    <source>
        <dbReference type="ARBA" id="ARBA00022729"/>
    </source>
</evidence>
<name>A0AAN7UXC2_9COLE</name>
<dbReference type="PANTHER" id="PTHR12861:SF3">
    <property type="entry name" value="TRANSLOCON-ASSOCIATED PROTEIN SUBUNIT BETA"/>
    <property type="match status" value="1"/>
</dbReference>
<keyword evidence="15" id="KW-1185">Reference proteome</keyword>
<keyword evidence="5 12" id="KW-0812">Transmembrane</keyword>
<dbReference type="PANTHER" id="PTHR12861">
    <property type="entry name" value="TRANSLOCON-ASSOCIATED PROTEIN, BETA SUBUNIT PRECURSOR TRAP-BETA SIGNAL SEQUENCE RECEPTOR BETA SUBUNIT"/>
    <property type="match status" value="1"/>
</dbReference>
<keyword evidence="7 11" id="KW-0256">Endoplasmic reticulum</keyword>
<keyword evidence="6 13" id="KW-0732">Signal</keyword>
<keyword evidence="8 12" id="KW-1133">Transmembrane helix</keyword>
<comment type="function">
    <text evidence="1 11">TRAP proteins are part of a complex whose function is to bind calcium to the ER membrane and thereby regulate the retention of ER resident proteins.</text>
</comment>
<evidence type="ECO:0000256" key="11">
    <source>
        <dbReference type="PIRNR" id="PIRNR016400"/>
    </source>
</evidence>
<keyword evidence="10" id="KW-0325">Glycoprotein</keyword>
<reference evidence="14 15" key="1">
    <citation type="journal article" date="2024" name="Insects">
        <title>An Improved Chromosome-Level Genome Assembly of the Firefly Pyrocoelia pectoralis.</title>
        <authorList>
            <person name="Fu X."/>
            <person name="Meyer-Rochow V.B."/>
            <person name="Ballantyne L."/>
            <person name="Zhu X."/>
        </authorList>
    </citation>
    <scope>NUCLEOTIDE SEQUENCE [LARGE SCALE GENOMIC DNA]</scope>
    <source>
        <strain evidence="14">XCY_ONT2</strain>
    </source>
</reference>
<sequence>MDIKYLILLLTVIIGVNSNNEEETGPRLLVSKHILNKYLVENMDILIKYTLFNIGSSAAINVHLVDRGFHPDAFEVVGGQLSTKIDRIPPQSNFTHVVVVRPTKYGYFNFTGAQATYEVAEDDFEVQVSVSSEPGEGAIIAFRDYDKKFSSHVLDWLAFAVMTLPSLAIPFSLWFRSKNKYENLVKPGKKGH</sequence>
<evidence type="ECO:0000256" key="5">
    <source>
        <dbReference type="ARBA" id="ARBA00022692"/>
    </source>
</evidence>
<evidence type="ECO:0000256" key="3">
    <source>
        <dbReference type="ARBA" id="ARBA00005610"/>
    </source>
</evidence>
<comment type="caution">
    <text evidence="14">The sequence shown here is derived from an EMBL/GenBank/DDBJ whole genome shotgun (WGS) entry which is preliminary data.</text>
</comment>
<evidence type="ECO:0000256" key="10">
    <source>
        <dbReference type="ARBA" id="ARBA00023180"/>
    </source>
</evidence>
<evidence type="ECO:0000256" key="1">
    <source>
        <dbReference type="ARBA" id="ARBA00002838"/>
    </source>
</evidence>
<gene>
    <name evidence="14" type="ORF">RI129_011792</name>
</gene>
<evidence type="ECO:0000256" key="12">
    <source>
        <dbReference type="SAM" id="Phobius"/>
    </source>
</evidence>
<dbReference type="Pfam" id="PF05753">
    <property type="entry name" value="TRAP_beta"/>
    <property type="match status" value="1"/>
</dbReference>
<accession>A0AAN7UXC2</accession>
<dbReference type="InterPro" id="IPR008856">
    <property type="entry name" value="TRAP_beta"/>
</dbReference>
<feature type="signal peptide" evidence="13">
    <location>
        <begin position="1"/>
        <end position="18"/>
    </location>
</feature>
<evidence type="ECO:0000313" key="15">
    <source>
        <dbReference type="Proteomes" id="UP001329430"/>
    </source>
</evidence>
<proteinExistence type="inferred from homology"/>
<organism evidence="14 15">
    <name type="scientific">Pyrocoelia pectoralis</name>
    <dbReference type="NCBI Taxonomy" id="417401"/>
    <lineage>
        <taxon>Eukaryota</taxon>
        <taxon>Metazoa</taxon>
        <taxon>Ecdysozoa</taxon>
        <taxon>Arthropoda</taxon>
        <taxon>Hexapoda</taxon>
        <taxon>Insecta</taxon>
        <taxon>Pterygota</taxon>
        <taxon>Neoptera</taxon>
        <taxon>Endopterygota</taxon>
        <taxon>Coleoptera</taxon>
        <taxon>Polyphaga</taxon>
        <taxon>Elateriformia</taxon>
        <taxon>Elateroidea</taxon>
        <taxon>Lampyridae</taxon>
        <taxon>Lampyrinae</taxon>
        <taxon>Pyrocoelia</taxon>
    </lineage>
</organism>
<evidence type="ECO:0000256" key="7">
    <source>
        <dbReference type="ARBA" id="ARBA00022824"/>
    </source>
</evidence>
<dbReference type="PIRSF" id="PIRSF016400">
    <property type="entry name" value="TRAP_beta"/>
    <property type="match status" value="1"/>
</dbReference>
<comment type="subcellular location">
    <subcellularLocation>
        <location evidence="2">Endoplasmic reticulum membrane</location>
        <topology evidence="2">Single-pass type I membrane protein</topology>
    </subcellularLocation>
</comment>
<feature type="transmembrane region" description="Helical" evidence="12">
    <location>
        <begin position="156"/>
        <end position="175"/>
    </location>
</feature>
<evidence type="ECO:0000256" key="8">
    <source>
        <dbReference type="ARBA" id="ARBA00022989"/>
    </source>
</evidence>
<dbReference type="GO" id="GO:0005789">
    <property type="term" value="C:endoplasmic reticulum membrane"/>
    <property type="evidence" value="ECO:0007669"/>
    <property type="project" value="UniProtKB-SubCell"/>
</dbReference>
<evidence type="ECO:0000256" key="4">
    <source>
        <dbReference type="ARBA" id="ARBA00021110"/>
    </source>
</evidence>